<dbReference type="RefSeq" id="WP_138662756.1">
    <property type="nucleotide sequence ID" value="NZ_VANS01000003.1"/>
</dbReference>
<dbReference type="AlphaFoldDB" id="A0A5S3PCU6"/>
<evidence type="ECO:0000313" key="3">
    <source>
        <dbReference type="Proteomes" id="UP000309550"/>
    </source>
</evidence>
<dbReference type="InterPro" id="IPR027417">
    <property type="entry name" value="P-loop_NTPase"/>
</dbReference>
<dbReference type="Gene3D" id="3.40.50.300">
    <property type="entry name" value="P-loop containing nucleotide triphosphate hydrolases"/>
    <property type="match status" value="1"/>
</dbReference>
<keyword evidence="3" id="KW-1185">Reference proteome</keyword>
<name>A0A5S3PCU6_9RHOB</name>
<dbReference type="Proteomes" id="UP000309550">
    <property type="component" value="Unassembled WGS sequence"/>
</dbReference>
<comment type="caution">
    <text evidence="2">The sequence shown here is derived from an EMBL/GenBank/DDBJ whole genome shotgun (WGS) entry which is preliminary data.</text>
</comment>
<proteinExistence type="predicted"/>
<dbReference type="OrthoDB" id="9775547at2"/>
<dbReference type="SUPFAM" id="SSF52540">
    <property type="entry name" value="P-loop containing nucleoside triphosphate hydrolases"/>
    <property type="match status" value="1"/>
</dbReference>
<feature type="region of interest" description="Disordered" evidence="1">
    <location>
        <begin position="1"/>
        <end position="26"/>
    </location>
</feature>
<dbReference type="EMBL" id="VANS01000003">
    <property type="protein sequence ID" value="TMM51683.1"/>
    <property type="molecule type" value="Genomic_DNA"/>
</dbReference>
<gene>
    <name evidence="2" type="ORF">FDT80_13070</name>
</gene>
<reference evidence="2 3" key="1">
    <citation type="submission" date="2019-05" db="EMBL/GenBank/DDBJ databases">
        <title>Sulfitobacter sabulilitoris sp. nov., isolated from a marine sand.</title>
        <authorList>
            <person name="Yoon J.-H."/>
        </authorList>
    </citation>
    <scope>NUCLEOTIDE SEQUENCE [LARGE SCALE GENOMIC DNA]</scope>
    <source>
        <strain evidence="2 3">HSMS-29</strain>
    </source>
</reference>
<feature type="compositionally biased region" description="Basic and acidic residues" evidence="1">
    <location>
        <begin position="16"/>
        <end position="26"/>
    </location>
</feature>
<feature type="compositionally biased region" description="Polar residues" evidence="1">
    <location>
        <begin position="1"/>
        <end position="13"/>
    </location>
</feature>
<organism evidence="2 3">
    <name type="scientific">Sulfitobacter sabulilitoris</name>
    <dbReference type="NCBI Taxonomy" id="2562655"/>
    <lineage>
        <taxon>Bacteria</taxon>
        <taxon>Pseudomonadati</taxon>
        <taxon>Pseudomonadota</taxon>
        <taxon>Alphaproteobacteria</taxon>
        <taxon>Rhodobacterales</taxon>
        <taxon>Roseobacteraceae</taxon>
        <taxon>Sulfitobacter</taxon>
    </lineage>
</organism>
<evidence type="ECO:0000256" key="1">
    <source>
        <dbReference type="SAM" id="MobiDB-lite"/>
    </source>
</evidence>
<accession>A0A5S3PCU6</accession>
<evidence type="ECO:0000313" key="2">
    <source>
        <dbReference type="EMBL" id="TMM51683.1"/>
    </source>
</evidence>
<protein>
    <submittedName>
        <fullName evidence="2">Recombinase A</fullName>
    </submittedName>
</protein>
<dbReference type="Pfam" id="PF13481">
    <property type="entry name" value="AAA_25"/>
    <property type="match status" value="1"/>
</dbReference>
<sequence length="330" mass="36741">MTNPKSIRTASKTSRPKREASVRKSRKDGIETFTARDLQHMDFPPLRFAVQGYIAEGLTLLAGKPKIGKSWMALDFAMAIATGGVALGSINCEQGPVLYCALEDNHRRLQRRMRKLYGTTDRWPKSFHFTTSMKRLDEGLLDDLRDWIGEYEPRLIIIDTLACIKPQSKKESGYSADYAALGPLQVLAGELGIAIVLIHHLRKMHGDDPFDMISGTTGLTGAVDAALVLQRGVDGPTLYGRGREIEEIEVALELTDGAWKILGEPSAVRRSDERNAIIKVMTDAKKPLGPKQISDALEKEENNIKQLLRKMSISNEVKKQSRGRYILPKS</sequence>